<dbReference type="GO" id="GO:0044183">
    <property type="term" value="F:protein folding chaperone"/>
    <property type="evidence" value="ECO:0007669"/>
    <property type="project" value="TreeGrafter"/>
</dbReference>
<accession>A0A8H7UUE7</accession>
<dbReference type="GO" id="GO:0034551">
    <property type="term" value="P:mitochondrial respiratory chain complex III assembly"/>
    <property type="evidence" value="ECO:0007669"/>
    <property type="project" value="InterPro"/>
</dbReference>
<comment type="caution">
    <text evidence="10">The sequence shown here is derived from an EMBL/GenBank/DDBJ whole genome shotgun (WGS) entry which is preliminary data.</text>
</comment>
<gene>
    <name evidence="10" type="ORF">INT47_003820</name>
</gene>
<comment type="function">
    <text evidence="8">Assembly factor required for Rieske Fe-S protein RIP1 incorporation into the cytochrome b-c1 (CIII) complex. Functions as a chaperone, binding to this subunit within the mitochondrial matrix and stabilizing it prior to its translocation and insertion into the late CIII dimeric intermediate within the mitochondrial inner membrane. Modulates the mitochondrial matrix zinc pool.</text>
</comment>
<organism evidence="10 11">
    <name type="scientific">Mucor saturninus</name>
    <dbReference type="NCBI Taxonomy" id="64648"/>
    <lineage>
        <taxon>Eukaryota</taxon>
        <taxon>Fungi</taxon>
        <taxon>Fungi incertae sedis</taxon>
        <taxon>Mucoromycota</taxon>
        <taxon>Mucoromycotina</taxon>
        <taxon>Mucoromycetes</taxon>
        <taxon>Mucorales</taxon>
        <taxon>Mucorineae</taxon>
        <taxon>Mucoraceae</taxon>
        <taxon>Mucor</taxon>
    </lineage>
</organism>
<comment type="subunit">
    <text evidence="3">Interacts with RIP1.</text>
</comment>
<proteinExistence type="inferred from homology"/>
<sequence>MSAISPSKQAAIQAYRSLLKTQKQVFAADVAAVEAARRETYARFMQFQNETNHDILEEKLKLAGQVESLLKKNVIQGVPQGDNTFKLRITKDTELSDNDTIKNTKNVNRKKKHQHKHTGGCCGGHH</sequence>
<evidence type="ECO:0000256" key="2">
    <source>
        <dbReference type="ARBA" id="ARBA00009949"/>
    </source>
</evidence>
<keyword evidence="5" id="KW-0809">Transit peptide</keyword>
<keyword evidence="7" id="KW-0143">Chaperone</keyword>
<evidence type="ECO:0000313" key="11">
    <source>
        <dbReference type="Proteomes" id="UP000603453"/>
    </source>
</evidence>
<protein>
    <recommendedName>
        <fullName evidence="4">Mitochondrial zinc maintenance protein 1, mitochondrial</fullName>
    </recommendedName>
</protein>
<feature type="region of interest" description="Disordered" evidence="9">
    <location>
        <begin position="98"/>
        <end position="126"/>
    </location>
</feature>
<dbReference type="Proteomes" id="UP000603453">
    <property type="component" value="Unassembled WGS sequence"/>
</dbReference>
<dbReference type="PANTHER" id="PTHR46749:SF1">
    <property type="entry name" value="COMPLEX III ASSEMBLY FACTOR LYRM7"/>
    <property type="match status" value="1"/>
</dbReference>
<dbReference type="OrthoDB" id="529194at2759"/>
<dbReference type="CDD" id="cd20267">
    <property type="entry name" value="Complex1_LYR_LYRM7"/>
    <property type="match status" value="1"/>
</dbReference>
<evidence type="ECO:0000256" key="4">
    <source>
        <dbReference type="ARBA" id="ARBA00015108"/>
    </source>
</evidence>
<dbReference type="InterPro" id="IPR050435">
    <property type="entry name" value="MZM1/LYRM7"/>
</dbReference>
<dbReference type="GO" id="GO:0005759">
    <property type="term" value="C:mitochondrial matrix"/>
    <property type="evidence" value="ECO:0007669"/>
    <property type="project" value="UniProtKB-SubCell"/>
</dbReference>
<comment type="subcellular location">
    <subcellularLocation>
        <location evidence="1">Mitochondrion matrix</location>
    </subcellularLocation>
</comment>
<name>A0A8H7UUE7_9FUNG</name>
<dbReference type="AlphaFoldDB" id="A0A8H7UUE7"/>
<dbReference type="PANTHER" id="PTHR46749">
    <property type="entry name" value="COMPLEX III ASSEMBLY FACTOR LYRM7"/>
    <property type="match status" value="1"/>
</dbReference>
<feature type="compositionally biased region" description="Basic residues" evidence="9">
    <location>
        <begin position="107"/>
        <end position="126"/>
    </location>
</feature>
<comment type="similarity">
    <text evidence="2">Belongs to the complex I LYR family. MZM1 subfamily.</text>
</comment>
<keyword evidence="6" id="KW-0496">Mitochondrion</keyword>
<dbReference type="InterPro" id="IPR045298">
    <property type="entry name" value="Complex1_LYR_LYRM7"/>
</dbReference>
<evidence type="ECO:0000256" key="9">
    <source>
        <dbReference type="SAM" id="MobiDB-lite"/>
    </source>
</evidence>
<evidence type="ECO:0000256" key="7">
    <source>
        <dbReference type="ARBA" id="ARBA00023186"/>
    </source>
</evidence>
<evidence type="ECO:0000256" key="1">
    <source>
        <dbReference type="ARBA" id="ARBA00004305"/>
    </source>
</evidence>
<evidence type="ECO:0000313" key="10">
    <source>
        <dbReference type="EMBL" id="KAG2194452.1"/>
    </source>
</evidence>
<evidence type="ECO:0000256" key="8">
    <source>
        <dbReference type="ARBA" id="ARBA00025268"/>
    </source>
</evidence>
<keyword evidence="11" id="KW-1185">Reference proteome</keyword>
<evidence type="ECO:0000256" key="3">
    <source>
        <dbReference type="ARBA" id="ARBA00011589"/>
    </source>
</evidence>
<reference evidence="10" key="1">
    <citation type="submission" date="2020-12" db="EMBL/GenBank/DDBJ databases">
        <title>Metabolic potential, ecology and presence of endohyphal bacteria is reflected in genomic diversity of Mucoromycotina.</title>
        <authorList>
            <person name="Muszewska A."/>
            <person name="Okrasinska A."/>
            <person name="Steczkiewicz K."/>
            <person name="Drgas O."/>
            <person name="Orlowska M."/>
            <person name="Perlinska-Lenart U."/>
            <person name="Aleksandrzak-Piekarczyk T."/>
            <person name="Szatraj K."/>
            <person name="Zielenkiewicz U."/>
            <person name="Pilsyk S."/>
            <person name="Malc E."/>
            <person name="Mieczkowski P."/>
            <person name="Kruszewska J.S."/>
            <person name="Biernat P."/>
            <person name="Pawlowska J."/>
        </authorList>
    </citation>
    <scope>NUCLEOTIDE SEQUENCE</scope>
    <source>
        <strain evidence="10">WA0000017839</strain>
    </source>
</reference>
<evidence type="ECO:0000256" key="6">
    <source>
        <dbReference type="ARBA" id="ARBA00023128"/>
    </source>
</evidence>
<evidence type="ECO:0000256" key="5">
    <source>
        <dbReference type="ARBA" id="ARBA00022946"/>
    </source>
</evidence>
<dbReference type="EMBL" id="JAEPRD010000195">
    <property type="protein sequence ID" value="KAG2194452.1"/>
    <property type="molecule type" value="Genomic_DNA"/>
</dbReference>